<feature type="transmembrane region" description="Helical" evidence="6">
    <location>
        <begin position="249"/>
        <end position="273"/>
    </location>
</feature>
<proteinExistence type="predicted"/>
<evidence type="ECO:0000259" key="7">
    <source>
        <dbReference type="PROSITE" id="PS50850"/>
    </source>
</evidence>
<sequence length="396" mass="42400">MKTAVWLYFFMFVAFFDLHAQYPILTPFAISIGAAPSFIGLIMGMYSLTHLPGNLIAGFSVDRYGSKRFIILSLLFGGVLMLLQAHVTDPWQLLAVRSVSGFVLAFLSPACLAMLAKMARDHIHQGKLMAGNGLIHTFASVFSPAAGAYLVAQFGFTASFQVLGCLLIATGLFAIFGIKSTSAVVAEQALAVSNDDEPGVVRPKGKLMMPEPTASPVPWLFYGLPLAISCSQGILFFELPLLARNSGEAGIMNTGILFSLVSLGALITLSLLFLNRLSPFIRTASGSLALSLIFFGMASEWPLPLAGSLVLIGMAKGIIFPALASLLLSLSGGVRYGRVFSLLSVAFSIGAFLGPLIAGHYRDEISPYFVAFLVLILALTVFPVYMIRTFGLMKTE</sequence>
<dbReference type="GO" id="GO:0022857">
    <property type="term" value="F:transmembrane transporter activity"/>
    <property type="evidence" value="ECO:0007669"/>
    <property type="project" value="InterPro"/>
</dbReference>
<feature type="transmembrane region" description="Helical" evidence="6">
    <location>
        <begin position="128"/>
        <end position="152"/>
    </location>
</feature>
<keyword evidence="9" id="KW-1185">Reference proteome</keyword>
<evidence type="ECO:0000256" key="1">
    <source>
        <dbReference type="ARBA" id="ARBA00004651"/>
    </source>
</evidence>
<evidence type="ECO:0000313" key="9">
    <source>
        <dbReference type="Proteomes" id="UP000076927"/>
    </source>
</evidence>
<feature type="transmembrane region" description="Helical" evidence="6">
    <location>
        <begin position="367"/>
        <end position="387"/>
    </location>
</feature>
<dbReference type="EMBL" id="CP011388">
    <property type="protein sequence ID" value="ANE45067.1"/>
    <property type="molecule type" value="Genomic_DNA"/>
</dbReference>
<evidence type="ECO:0000256" key="6">
    <source>
        <dbReference type="SAM" id="Phobius"/>
    </source>
</evidence>
<dbReference type="InterPro" id="IPR020846">
    <property type="entry name" value="MFS_dom"/>
</dbReference>
<dbReference type="STRING" id="1178515.SY83_00250"/>
<keyword evidence="4 6" id="KW-1133">Transmembrane helix</keyword>
<keyword evidence="2" id="KW-0813">Transport</keyword>
<dbReference type="Gene3D" id="1.20.1250.20">
    <property type="entry name" value="MFS general substrate transporter like domains"/>
    <property type="match status" value="1"/>
</dbReference>
<dbReference type="AlphaFoldDB" id="A0A172TDT0"/>
<dbReference type="GO" id="GO:0005886">
    <property type="term" value="C:plasma membrane"/>
    <property type="evidence" value="ECO:0007669"/>
    <property type="project" value="UniProtKB-SubCell"/>
</dbReference>
<feature type="transmembrane region" description="Helical" evidence="6">
    <location>
        <begin position="340"/>
        <end position="361"/>
    </location>
</feature>
<dbReference type="RefSeq" id="WP_068603255.1">
    <property type="nucleotide sequence ID" value="NZ_CP011388.1"/>
</dbReference>
<feature type="transmembrane region" description="Helical" evidence="6">
    <location>
        <begin position="69"/>
        <end position="87"/>
    </location>
</feature>
<dbReference type="SUPFAM" id="SSF103473">
    <property type="entry name" value="MFS general substrate transporter"/>
    <property type="match status" value="1"/>
</dbReference>
<evidence type="ECO:0000256" key="3">
    <source>
        <dbReference type="ARBA" id="ARBA00022692"/>
    </source>
</evidence>
<dbReference type="PANTHER" id="PTHR23506">
    <property type="entry name" value="GH10249P"/>
    <property type="match status" value="1"/>
</dbReference>
<dbReference type="Proteomes" id="UP000076927">
    <property type="component" value="Chromosome"/>
</dbReference>
<dbReference type="PATRIC" id="fig|1178515.4.peg.53"/>
<feature type="transmembrane region" description="Helical" evidence="6">
    <location>
        <begin position="305"/>
        <end position="328"/>
    </location>
</feature>
<feature type="domain" description="Major facilitator superfamily (MFS) profile" evidence="7">
    <location>
        <begin position="3"/>
        <end position="391"/>
    </location>
</feature>
<dbReference type="PANTHER" id="PTHR23506:SF23">
    <property type="entry name" value="GH10249P"/>
    <property type="match status" value="1"/>
</dbReference>
<accession>A0A172TDT0</accession>
<feature type="transmembrane region" description="Helical" evidence="6">
    <location>
        <begin position="158"/>
        <end position="178"/>
    </location>
</feature>
<dbReference type="OrthoDB" id="2957734at2"/>
<feature type="transmembrane region" description="Helical" evidence="6">
    <location>
        <begin position="30"/>
        <end position="48"/>
    </location>
</feature>
<gene>
    <name evidence="8" type="ORF">SY83_00250</name>
</gene>
<evidence type="ECO:0000256" key="2">
    <source>
        <dbReference type="ARBA" id="ARBA00022448"/>
    </source>
</evidence>
<evidence type="ECO:0000256" key="4">
    <source>
        <dbReference type="ARBA" id="ARBA00022989"/>
    </source>
</evidence>
<evidence type="ECO:0000313" key="8">
    <source>
        <dbReference type="EMBL" id="ANE45067.1"/>
    </source>
</evidence>
<dbReference type="InterPro" id="IPR036259">
    <property type="entry name" value="MFS_trans_sf"/>
</dbReference>
<reference evidence="8 9" key="1">
    <citation type="submission" date="2015-01" db="EMBL/GenBank/DDBJ databases">
        <title>Paenibacillus swuensis/DY6/whole genome sequencing.</title>
        <authorList>
            <person name="Kim M.K."/>
            <person name="Srinivasan S."/>
            <person name="Lee J.-J."/>
        </authorList>
    </citation>
    <scope>NUCLEOTIDE SEQUENCE [LARGE SCALE GENOMIC DNA]</scope>
    <source>
        <strain evidence="8 9">DY6</strain>
    </source>
</reference>
<dbReference type="PROSITE" id="PS50850">
    <property type="entry name" value="MFS"/>
    <property type="match status" value="1"/>
</dbReference>
<organism evidence="8 9">
    <name type="scientific">Paenibacillus swuensis</name>
    <dbReference type="NCBI Taxonomy" id="1178515"/>
    <lineage>
        <taxon>Bacteria</taxon>
        <taxon>Bacillati</taxon>
        <taxon>Bacillota</taxon>
        <taxon>Bacilli</taxon>
        <taxon>Bacillales</taxon>
        <taxon>Paenibacillaceae</taxon>
        <taxon>Paenibacillus</taxon>
    </lineage>
</organism>
<dbReference type="InterPro" id="IPR011701">
    <property type="entry name" value="MFS"/>
</dbReference>
<name>A0A172TDT0_9BACL</name>
<feature type="transmembrane region" description="Helical" evidence="6">
    <location>
        <begin position="219"/>
        <end position="237"/>
    </location>
</feature>
<evidence type="ECO:0000256" key="5">
    <source>
        <dbReference type="ARBA" id="ARBA00023136"/>
    </source>
</evidence>
<keyword evidence="5 6" id="KW-0472">Membrane</keyword>
<dbReference type="KEGG" id="pswu:SY83_00250"/>
<protein>
    <submittedName>
        <fullName evidence="8">MFS transporter</fullName>
    </submittedName>
</protein>
<comment type="subcellular location">
    <subcellularLocation>
        <location evidence="1">Cell membrane</location>
        <topology evidence="1">Multi-pass membrane protein</topology>
    </subcellularLocation>
</comment>
<keyword evidence="3 6" id="KW-0812">Transmembrane</keyword>
<dbReference type="Pfam" id="PF07690">
    <property type="entry name" value="MFS_1"/>
    <property type="match status" value="1"/>
</dbReference>
<dbReference type="InterPro" id="IPR050930">
    <property type="entry name" value="MFS_Vesicular_Transporter"/>
</dbReference>
<feature type="transmembrane region" description="Helical" evidence="6">
    <location>
        <begin position="280"/>
        <end position="299"/>
    </location>
</feature>
<feature type="transmembrane region" description="Helical" evidence="6">
    <location>
        <begin position="93"/>
        <end position="116"/>
    </location>
</feature>